<evidence type="ECO:0000313" key="4">
    <source>
        <dbReference type="EMBL" id="KAG1326716.1"/>
    </source>
</evidence>
<dbReference type="Gene3D" id="1.25.10.10">
    <property type="entry name" value="Leucine-rich Repeat Variant"/>
    <property type="match status" value="2"/>
</dbReference>
<dbReference type="AlphaFoldDB" id="A0A8K0HU92"/>
<dbReference type="PANTHER" id="PTHR23315:SF256">
    <property type="entry name" value="ARM REPEAT SUPERFAMILY PROTEIN"/>
    <property type="match status" value="1"/>
</dbReference>
<organism evidence="4 5">
    <name type="scientific">Cocos nucifera</name>
    <name type="common">Coconut palm</name>
    <dbReference type="NCBI Taxonomy" id="13894"/>
    <lineage>
        <taxon>Eukaryota</taxon>
        <taxon>Viridiplantae</taxon>
        <taxon>Streptophyta</taxon>
        <taxon>Embryophyta</taxon>
        <taxon>Tracheophyta</taxon>
        <taxon>Spermatophyta</taxon>
        <taxon>Magnoliopsida</taxon>
        <taxon>Liliopsida</taxon>
        <taxon>Arecaceae</taxon>
        <taxon>Arecoideae</taxon>
        <taxon>Cocoseae</taxon>
        <taxon>Attaleinae</taxon>
        <taxon>Cocos</taxon>
    </lineage>
</organism>
<dbReference type="EMBL" id="CM017872">
    <property type="protein sequence ID" value="KAG1326716.1"/>
    <property type="molecule type" value="Genomic_DNA"/>
</dbReference>
<reference evidence="4" key="2">
    <citation type="submission" date="2019-07" db="EMBL/GenBank/DDBJ databases">
        <authorList>
            <person name="Yang Y."/>
            <person name="Bocs S."/>
            <person name="Baudouin L."/>
        </authorList>
    </citation>
    <scope>NUCLEOTIDE SEQUENCE</scope>
    <source>
        <tissue evidence="4">Spear leaf of Hainan Tall coconut</tissue>
    </source>
</reference>
<dbReference type="Proteomes" id="UP000797356">
    <property type="component" value="Chromosome 1"/>
</dbReference>
<dbReference type="InterPro" id="IPR058678">
    <property type="entry name" value="ARM_PUB"/>
</dbReference>
<reference evidence="4" key="1">
    <citation type="journal article" date="2017" name="Gigascience">
        <title>The genome draft of coconut (Cocos nucifera).</title>
        <authorList>
            <person name="Xiao Y."/>
            <person name="Xu P."/>
            <person name="Fan H."/>
            <person name="Baudouin L."/>
            <person name="Xia W."/>
            <person name="Bocs S."/>
            <person name="Xu J."/>
            <person name="Li Q."/>
            <person name="Guo A."/>
            <person name="Zhou L."/>
            <person name="Li J."/>
            <person name="Wu Y."/>
            <person name="Ma Z."/>
            <person name="Armero A."/>
            <person name="Issali A.E."/>
            <person name="Liu N."/>
            <person name="Peng M."/>
            <person name="Yang Y."/>
        </authorList>
    </citation>
    <scope>NUCLEOTIDE SEQUENCE</scope>
    <source>
        <tissue evidence="4">Spear leaf of Hainan Tall coconut</tissue>
    </source>
</reference>
<dbReference type="OrthoDB" id="7537227at2759"/>
<dbReference type="InterPro" id="IPR000225">
    <property type="entry name" value="Armadillo"/>
</dbReference>
<evidence type="ECO:0000259" key="3">
    <source>
        <dbReference type="Pfam" id="PF25598"/>
    </source>
</evidence>
<protein>
    <submittedName>
        <fullName evidence="4">U-box domain-containing protein 4</fullName>
    </submittedName>
</protein>
<dbReference type="SUPFAM" id="SSF48371">
    <property type="entry name" value="ARM repeat"/>
    <property type="match status" value="1"/>
</dbReference>
<dbReference type="InterPro" id="IPR011989">
    <property type="entry name" value="ARM-like"/>
</dbReference>
<proteinExistence type="predicted"/>
<comment type="caution">
    <text evidence="4">The sequence shown here is derived from an EMBL/GenBank/DDBJ whole genome shotgun (WGS) entry which is preliminary data.</text>
</comment>
<dbReference type="Pfam" id="PF00514">
    <property type="entry name" value="Arm"/>
    <property type="match status" value="1"/>
</dbReference>
<feature type="domain" description="U-box" evidence="3">
    <location>
        <begin position="89"/>
        <end position="235"/>
    </location>
</feature>
<evidence type="ECO:0000256" key="2">
    <source>
        <dbReference type="PROSITE-ProRule" id="PRU00259"/>
    </source>
</evidence>
<evidence type="ECO:0000313" key="5">
    <source>
        <dbReference type="Proteomes" id="UP000797356"/>
    </source>
</evidence>
<gene>
    <name evidence="4" type="ORF">COCNU_01G006500</name>
</gene>
<name>A0A8K0HU92_COCNU</name>
<evidence type="ECO:0000256" key="1">
    <source>
        <dbReference type="ARBA" id="ARBA00022786"/>
    </source>
</evidence>
<accession>A0A8K0HU92</accession>
<feature type="repeat" description="ARM" evidence="2">
    <location>
        <begin position="27"/>
        <end position="69"/>
    </location>
</feature>
<dbReference type="Pfam" id="PF25598">
    <property type="entry name" value="ARM_PUB"/>
    <property type="match status" value="1"/>
</dbReference>
<dbReference type="SMART" id="SM00185">
    <property type="entry name" value="ARM"/>
    <property type="match status" value="2"/>
</dbReference>
<dbReference type="PROSITE" id="PS50176">
    <property type="entry name" value="ARM_REPEAT"/>
    <property type="match status" value="1"/>
</dbReference>
<sequence>MEYISLKTFIHPIFLLFRNKDKIVKSGAVPHLIELLRSENSSLRELATAAVLTLSASPSNKPTITSSGAVPLLVQILISGSIQGKVDAVTALYNLSTCKESLNLALPVEAVKPLLTLLKDSKKYSKFAEKAAALLEIISKTGEGASSISEFDEGILTLVETIEEGSLLSTEYAVGVLLSLCRSCWVKYRELILNEGAIPGLLLLTVEGTDKAQRRARELLDLLRDNSRPKRVASENLETIVYDIATRVDGPVKAAETAKRLLQDMVKRNMELSMTRLQHRAASCTPKAPMT</sequence>
<dbReference type="InterPro" id="IPR016024">
    <property type="entry name" value="ARM-type_fold"/>
</dbReference>
<keyword evidence="5" id="KW-1185">Reference proteome</keyword>
<keyword evidence="1" id="KW-0833">Ubl conjugation pathway</keyword>
<dbReference type="PANTHER" id="PTHR23315">
    <property type="entry name" value="U BOX DOMAIN-CONTAINING"/>
    <property type="match status" value="1"/>
</dbReference>